<accession>A0ABX3F8E9</accession>
<evidence type="ECO:0000313" key="3">
    <source>
        <dbReference type="Proteomes" id="UP000186206"/>
    </source>
</evidence>
<dbReference type="PANTHER" id="PTHR39173">
    <property type="entry name" value="ACETYLTRANSFERASE"/>
    <property type="match status" value="1"/>
</dbReference>
<sequence>MRLSPPKVELEQSFLQFYFDYVAHDPVNGEYYSECLHDFIGYVTRLKQESLGINLRSGYVPCSHFWLVNRCDEVIGVIRIRHNIDSAFLAHEAGHVGYDICPSKRGQGYGQKMLSLALSEVAKLGINKALVTANKQNQASRRVIEVNGGQFEGYVQSEIFDECIARYWIEVT</sequence>
<evidence type="ECO:0000259" key="1">
    <source>
        <dbReference type="PROSITE" id="PS51186"/>
    </source>
</evidence>
<dbReference type="PROSITE" id="PS51186">
    <property type="entry name" value="GNAT"/>
    <property type="match status" value="1"/>
</dbReference>
<dbReference type="Proteomes" id="UP000186206">
    <property type="component" value="Unassembled WGS sequence"/>
</dbReference>
<dbReference type="SUPFAM" id="SSF55729">
    <property type="entry name" value="Acyl-CoA N-acyltransferases (Nat)"/>
    <property type="match status" value="1"/>
</dbReference>
<dbReference type="PANTHER" id="PTHR39173:SF1">
    <property type="entry name" value="ACETYLTRANSFERASE"/>
    <property type="match status" value="1"/>
</dbReference>
<dbReference type="Pfam" id="PF13302">
    <property type="entry name" value="Acetyltransf_3"/>
    <property type="match status" value="1"/>
</dbReference>
<feature type="domain" description="N-acetyltransferase" evidence="1">
    <location>
        <begin position="1"/>
        <end position="170"/>
    </location>
</feature>
<name>A0ABX3F8E9_9VIBR</name>
<dbReference type="CDD" id="cd04301">
    <property type="entry name" value="NAT_SF"/>
    <property type="match status" value="1"/>
</dbReference>
<evidence type="ECO:0000313" key="2">
    <source>
        <dbReference type="EMBL" id="OLQ85456.1"/>
    </source>
</evidence>
<dbReference type="InterPro" id="IPR016181">
    <property type="entry name" value="Acyl_CoA_acyltransferase"/>
</dbReference>
<reference evidence="2 3" key="1">
    <citation type="submission" date="2016-09" db="EMBL/GenBank/DDBJ databases">
        <title>Genomic Taxonomy of the Vibrionaceae.</title>
        <authorList>
            <person name="Gonzalez-Castillo A."/>
            <person name="Gomez-Gil B."/>
            <person name="Enciso-Ibarra K."/>
        </authorList>
    </citation>
    <scope>NUCLEOTIDE SEQUENCE [LARGE SCALE GENOMIC DNA]</scope>
    <source>
        <strain evidence="2 3">CAIM 1731</strain>
    </source>
</reference>
<dbReference type="RefSeq" id="WP_075652336.1">
    <property type="nucleotide sequence ID" value="NZ_AP019658.1"/>
</dbReference>
<organism evidence="2 3">
    <name type="scientific">Vibrio ponticus</name>
    <dbReference type="NCBI Taxonomy" id="265668"/>
    <lineage>
        <taxon>Bacteria</taxon>
        <taxon>Pseudomonadati</taxon>
        <taxon>Pseudomonadota</taxon>
        <taxon>Gammaproteobacteria</taxon>
        <taxon>Vibrionales</taxon>
        <taxon>Vibrionaceae</taxon>
        <taxon>Vibrio</taxon>
    </lineage>
</organism>
<proteinExistence type="predicted"/>
<comment type="caution">
    <text evidence="2">The sequence shown here is derived from an EMBL/GenBank/DDBJ whole genome shotgun (WGS) entry which is preliminary data.</text>
</comment>
<dbReference type="EMBL" id="MJMI01000142">
    <property type="protein sequence ID" value="OLQ85456.1"/>
    <property type="molecule type" value="Genomic_DNA"/>
</dbReference>
<keyword evidence="3" id="KW-1185">Reference proteome</keyword>
<dbReference type="InterPro" id="IPR000182">
    <property type="entry name" value="GNAT_dom"/>
</dbReference>
<dbReference type="Gene3D" id="3.40.630.30">
    <property type="match status" value="1"/>
</dbReference>
<gene>
    <name evidence="2" type="ORF">BIY21_04250</name>
</gene>
<protein>
    <submittedName>
        <fullName evidence="2">GNAT family N-acetyltransferase</fullName>
    </submittedName>
</protein>